<sequence>MLKMAVGAVSLSLGLVALPQIAQASKTVTTVPTALRGTWYQRESGWTYKYVFNKKSVKMTSTFKGKSMGTIKTKLTKNLKYTTQPKTVLLQKQGHGWYGMSLNNANGITEMKRATYKIKGKKYQSLYLQSMSGASMTPKKMKVGVAFHKNFNHVYTRSVSTKGMLK</sequence>
<keyword evidence="3" id="KW-1185">Reference proteome</keyword>
<gene>
    <name evidence="2" type="ORF">FD28_GL000408</name>
</gene>
<proteinExistence type="predicted"/>
<organism evidence="2 3">
    <name type="scientific">Levilactobacillus hammesii DSM 16381</name>
    <dbReference type="NCBI Taxonomy" id="1423753"/>
    <lineage>
        <taxon>Bacteria</taxon>
        <taxon>Bacillati</taxon>
        <taxon>Bacillota</taxon>
        <taxon>Bacilli</taxon>
        <taxon>Lactobacillales</taxon>
        <taxon>Lactobacillaceae</taxon>
        <taxon>Levilactobacillus</taxon>
    </lineage>
</organism>
<evidence type="ECO:0000313" key="2">
    <source>
        <dbReference type="EMBL" id="KRL94263.1"/>
    </source>
</evidence>
<keyword evidence="1" id="KW-0732">Signal</keyword>
<reference evidence="2 3" key="1">
    <citation type="journal article" date="2015" name="Genome Announc.">
        <title>Expanding the biotechnology potential of lactobacilli through comparative genomics of 213 strains and associated genera.</title>
        <authorList>
            <person name="Sun Z."/>
            <person name="Harris H.M."/>
            <person name="McCann A."/>
            <person name="Guo C."/>
            <person name="Argimon S."/>
            <person name="Zhang W."/>
            <person name="Yang X."/>
            <person name="Jeffery I.B."/>
            <person name="Cooney J.C."/>
            <person name="Kagawa T.F."/>
            <person name="Liu W."/>
            <person name="Song Y."/>
            <person name="Salvetti E."/>
            <person name="Wrobel A."/>
            <person name="Rasinkangas P."/>
            <person name="Parkhill J."/>
            <person name="Rea M.C."/>
            <person name="O'Sullivan O."/>
            <person name="Ritari J."/>
            <person name="Douillard F.P."/>
            <person name="Paul Ross R."/>
            <person name="Yang R."/>
            <person name="Briner A.E."/>
            <person name="Felis G.E."/>
            <person name="de Vos W.M."/>
            <person name="Barrangou R."/>
            <person name="Klaenhammer T.R."/>
            <person name="Caufield P.W."/>
            <person name="Cui Y."/>
            <person name="Zhang H."/>
            <person name="O'Toole P.W."/>
        </authorList>
    </citation>
    <scope>NUCLEOTIDE SEQUENCE [LARGE SCALE GENOMIC DNA]</scope>
    <source>
        <strain evidence="2 3">DSM 16381</strain>
    </source>
</reference>
<evidence type="ECO:0008006" key="4">
    <source>
        <dbReference type="Google" id="ProtNLM"/>
    </source>
</evidence>
<dbReference type="PATRIC" id="fig|1423753.3.peg.425"/>
<dbReference type="Proteomes" id="UP000051580">
    <property type="component" value="Unassembled WGS sequence"/>
</dbReference>
<protein>
    <recommendedName>
        <fullName evidence="4">DUF5640 domain-containing protein</fullName>
    </recommendedName>
</protein>
<evidence type="ECO:0000256" key="1">
    <source>
        <dbReference type="SAM" id="SignalP"/>
    </source>
</evidence>
<feature type="chain" id="PRO_5006411817" description="DUF5640 domain-containing protein" evidence="1">
    <location>
        <begin position="25"/>
        <end position="166"/>
    </location>
</feature>
<dbReference type="AlphaFoldDB" id="A0A0R1UM22"/>
<feature type="signal peptide" evidence="1">
    <location>
        <begin position="1"/>
        <end position="24"/>
    </location>
</feature>
<comment type="caution">
    <text evidence="2">The sequence shown here is derived from an EMBL/GenBank/DDBJ whole genome shotgun (WGS) entry which is preliminary data.</text>
</comment>
<name>A0A0R1UM22_9LACO</name>
<dbReference type="EMBL" id="AZFS01000059">
    <property type="protein sequence ID" value="KRL94263.1"/>
    <property type="molecule type" value="Genomic_DNA"/>
</dbReference>
<accession>A0A0R1UM22</accession>
<evidence type="ECO:0000313" key="3">
    <source>
        <dbReference type="Proteomes" id="UP000051580"/>
    </source>
</evidence>